<dbReference type="InterPro" id="IPR012658">
    <property type="entry name" value="YheV"/>
</dbReference>
<reference evidence="1" key="1">
    <citation type="submission" date="2022-07" db="EMBL/GenBank/DDBJ databases">
        <title>Complete genome sequence of Salinispirillum sp. LH10-3-1 capable of multiple carbohydrate inversion isolated from a soda lake.</title>
        <authorList>
            <person name="Liu J."/>
            <person name="Zhai Y."/>
            <person name="Zhang H."/>
            <person name="Yang H."/>
            <person name="Qu J."/>
            <person name="Li J."/>
        </authorList>
    </citation>
    <scope>NUCLEOTIDE SEQUENCE</scope>
    <source>
        <strain evidence="1">LH 10-3-1</strain>
    </source>
</reference>
<gene>
    <name evidence="1" type="ORF">NFC81_00125</name>
</gene>
<dbReference type="EMBL" id="CP101717">
    <property type="protein sequence ID" value="WLD58214.1"/>
    <property type="molecule type" value="Genomic_DNA"/>
</dbReference>
<proteinExistence type="predicted"/>
<evidence type="ECO:0000313" key="1">
    <source>
        <dbReference type="EMBL" id="WLD58214.1"/>
    </source>
</evidence>
<dbReference type="NCBIfam" id="TIGR02443">
    <property type="entry name" value="YheV family putative zinc ribbon protein"/>
    <property type="match status" value="1"/>
</dbReference>
<name>A0AB38YGM6_9GAMM</name>
<dbReference type="Pfam" id="PF09526">
    <property type="entry name" value="DUF2387"/>
    <property type="match status" value="1"/>
</dbReference>
<dbReference type="AlphaFoldDB" id="A0AB38YGM6"/>
<accession>A0AB38YGM6</accession>
<dbReference type="RefSeq" id="WP_304995500.1">
    <property type="nucleotide sequence ID" value="NZ_CP101717.1"/>
</dbReference>
<organism evidence="1">
    <name type="scientific">Salinispirillum sp. LH 10-3-1</name>
    <dbReference type="NCBI Taxonomy" id="2952525"/>
    <lineage>
        <taxon>Bacteria</taxon>
        <taxon>Pseudomonadati</taxon>
        <taxon>Pseudomonadota</taxon>
        <taxon>Gammaproteobacteria</taxon>
        <taxon>Oceanospirillales</taxon>
        <taxon>Saccharospirillaceae</taxon>
        <taxon>Salinispirillum</taxon>
    </lineage>
</organism>
<sequence length="79" mass="8565">MVKRFIAGAVCPSCGAKDSLRMEYMNDGADMVRDCVDCGFTDTLNAEASSATLPGTRVEAAPRDDDRQVIRIMPPTKPK</sequence>
<protein>
    <submittedName>
        <fullName evidence="1">YheV family putative metal-binding protein</fullName>
    </submittedName>
</protein>